<dbReference type="PANTHER" id="PTHR37841:SF1">
    <property type="entry name" value="DUF3298 DOMAIN-CONTAINING PROTEIN"/>
    <property type="match status" value="1"/>
</dbReference>
<accession>B3QY54</accession>
<dbReference type="Proteomes" id="UP000001208">
    <property type="component" value="Chromosome"/>
</dbReference>
<organism evidence="1 2">
    <name type="scientific">Chloroherpeton thalassium (strain ATCC 35110 / GB-78)</name>
    <dbReference type="NCBI Taxonomy" id="517418"/>
    <lineage>
        <taxon>Bacteria</taxon>
        <taxon>Pseudomonadati</taxon>
        <taxon>Chlorobiota</taxon>
        <taxon>Chlorobiia</taxon>
        <taxon>Chlorobiales</taxon>
        <taxon>Chloroherpetonaceae</taxon>
        <taxon>Chloroherpeton</taxon>
    </lineage>
</organism>
<dbReference type="SUPFAM" id="SSF69360">
    <property type="entry name" value="Cell wall binding repeat"/>
    <property type="match status" value="1"/>
</dbReference>
<dbReference type="eggNOG" id="COG1649">
    <property type="taxonomic scope" value="Bacteria"/>
</dbReference>
<dbReference type="InterPro" id="IPR032774">
    <property type="entry name" value="WG_beta_rep"/>
</dbReference>
<dbReference type="PANTHER" id="PTHR37841">
    <property type="entry name" value="GLR2918 PROTEIN"/>
    <property type="match status" value="1"/>
</dbReference>
<dbReference type="KEGG" id="cts:Ctha_2571"/>
<evidence type="ECO:0000313" key="2">
    <source>
        <dbReference type="Proteomes" id="UP000001208"/>
    </source>
</evidence>
<protein>
    <submittedName>
        <fullName evidence="1">KWG Leptospira repeat protein</fullName>
    </submittedName>
</protein>
<gene>
    <name evidence="1" type="ordered locus">Ctha_2571</name>
</gene>
<dbReference type="OrthoDB" id="2485468at2"/>
<reference evidence="1 2" key="1">
    <citation type="submission" date="2008-06" db="EMBL/GenBank/DDBJ databases">
        <title>Complete sequence of Chloroherpeton thalassium ATCC 35110.</title>
        <authorList>
            <consortium name="US DOE Joint Genome Institute"/>
            <person name="Lucas S."/>
            <person name="Copeland A."/>
            <person name="Lapidus A."/>
            <person name="Glavina del Rio T."/>
            <person name="Dalin E."/>
            <person name="Tice H."/>
            <person name="Bruce D."/>
            <person name="Goodwin L."/>
            <person name="Pitluck S."/>
            <person name="Schmutz J."/>
            <person name="Larimer F."/>
            <person name="Land M."/>
            <person name="Hauser L."/>
            <person name="Kyrpides N."/>
            <person name="Mikhailova N."/>
            <person name="Liu Z."/>
            <person name="Li T."/>
            <person name="Zhao F."/>
            <person name="Overmann J."/>
            <person name="Bryant D.A."/>
            <person name="Richardson P."/>
        </authorList>
    </citation>
    <scope>NUCLEOTIDE SEQUENCE [LARGE SCALE GENOMIC DNA]</scope>
    <source>
        <strain evidence="2">ATCC 35110 / GB-78</strain>
    </source>
</reference>
<keyword evidence="2" id="KW-1185">Reference proteome</keyword>
<dbReference type="AlphaFoldDB" id="B3QY54"/>
<evidence type="ECO:0000313" key="1">
    <source>
        <dbReference type="EMBL" id="ACF15020.1"/>
    </source>
</evidence>
<sequence>MTKTAILCWLFLFPTLIDNCFSQSVQQSNLRCFESDGLWGFISNTDSIQIPPTYLFAQDFLPTGIAAVLDSSGWFYIDTLGNRLLAPYIFDNGPDYFSENLARFVVDGKVGFFNQQGKIVISAQFDFATPFLNGVAKVSQGCEFIKTGEHTEVTGGKWGIIDTSGNFLLPIQFDRNKINEQSLRKANARSKQNALPDKKAGRK</sequence>
<dbReference type="Pfam" id="PF14903">
    <property type="entry name" value="WG_beta_rep"/>
    <property type="match status" value="3"/>
</dbReference>
<proteinExistence type="predicted"/>
<name>B3QY54_CHLT3</name>
<dbReference type="HOGENOM" id="CLU_1400958_0_0_10"/>
<dbReference type="EMBL" id="CP001100">
    <property type="protein sequence ID" value="ACF15020.1"/>
    <property type="molecule type" value="Genomic_DNA"/>
</dbReference>